<comment type="caution">
    <text evidence="1">The sequence shown here is derived from an EMBL/GenBank/DDBJ whole genome shotgun (WGS) entry which is preliminary data.</text>
</comment>
<evidence type="ECO:0000313" key="1">
    <source>
        <dbReference type="EMBL" id="MPN09526.1"/>
    </source>
</evidence>
<dbReference type="AlphaFoldDB" id="A0A645F7A3"/>
<name>A0A645F7A3_9ZZZZ</name>
<proteinExistence type="predicted"/>
<accession>A0A645F7A3</accession>
<reference evidence="1" key="1">
    <citation type="submission" date="2019-08" db="EMBL/GenBank/DDBJ databases">
        <authorList>
            <person name="Kucharzyk K."/>
            <person name="Murdoch R.W."/>
            <person name="Higgins S."/>
            <person name="Loffler F."/>
        </authorList>
    </citation>
    <scope>NUCLEOTIDE SEQUENCE</scope>
</reference>
<protein>
    <submittedName>
        <fullName evidence="1">Uncharacterized protein</fullName>
    </submittedName>
</protein>
<organism evidence="1">
    <name type="scientific">bioreactor metagenome</name>
    <dbReference type="NCBI Taxonomy" id="1076179"/>
    <lineage>
        <taxon>unclassified sequences</taxon>
        <taxon>metagenomes</taxon>
        <taxon>ecological metagenomes</taxon>
    </lineage>
</organism>
<gene>
    <name evidence="1" type="ORF">SDC9_156817</name>
</gene>
<dbReference type="EMBL" id="VSSQ01055640">
    <property type="protein sequence ID" value="MPN09526.1"/>
    <property type="molecule type" value="Genomic_DNA"/>
</dbReference>
<sequence>MHAHEYDRQGGGKIVQCFRVAGNTNRKQRLIDENARDADG</sequence>